<dbReference type="KEGG" id="minf:MESINF_2113"/>
<evidence type="ECO:0000313" key="2">
    <source>
        <dbReference type="Proteomes" id="UP000250796"/>
    </source>
</evidence>
<accession>A0A7Z7PPX4</accession>
<protein>
    <recommendedName>
        <fullName evidence="3">Roadblock/LC7 domain-containing protein</fullName>
    </recommendedName>
</protein>
<dbReference type="RefSeq" id="WP_169699691.1">
    <property type="nucleotide sequence ID" value="NZ_LS974202.1"/>
</dbReference>
<name>A0A7Z7PPX4_9BACT</name>
<dbReference type="Proteomes" id="UP000250796">
    <property type="component" value="Chromosome MESINF"/>
</dbReference>
<sequence>MENLARKIRELGETCGMVFRVVDKNGKSFEEGYDLEEIPPLVIALSKATGSRSSTLRGGVPLTAVYLDGMRNECYLIVVGEFREDNAFRLLKHIAESFEVRL</sequence>
<dbReference type="EMBL" id="LS974202">
    <property type="protein sequence ID" value="SSC13553.1"/>
    <property type="molecule type" value="Genomic_DNA"/>
</dbReference>
<gene>
    <name evidence="1" type="ORF">MESINF_2113</name>
</gene>
<evidence type="ECO:0008006" key="3">
    <source>
        <dbReference type="Google" id="ProtNLM"/>
    </source>
</evidence>
<proteinExistence type="predicted"/>
<organism evidence="1 2">
    <name type="scientific">Mesotoga infera</name>
    <dbReference type="NCBI Taxonomy" id="1236046"/>
    <lineage>
        <taxon>Bacteria</taxon>
        <taxon>Thermotogati</taxon>
        <taxon>Thermotogota</taxon>
        <taxon>Thermotogae</taxon>
        <taxon>Kosmotogales</taxon>
        <taxon>Kosmotogaceae</taxon>
        <taxon>Mesotoga</taxon>
    </lineage>
</organism>
<reference evidence="1 2" key="1">
    <citation type="submission" date="2017-01" db="EMBL/GenBank/DDBJ databases">
        <authorList>
            <person name="Erauso G."/>
        </authorList>
    </citation>
    <scope>NUCLEOTIDE SEQUENCE [LARGE SCALE GENOMIC DNA]</scope>
    <source>
        <strain evidence="1">MESINF1</strain>
    </source>
</reference>
<evidence type="ECO:0000313" key="1">
    <source>
        <dbReference type="EMBL" id="SSC13553.1"/>
    </source>
</evidence>
<dbReference type="AlphaFoldDB" id="A0A7Z7PPX4"/>
<keyword evidence="2" id="KW-1185">Reference proteome</keyword>